<dbReference type="EMBL" id="BART01035803">
    <property type="protein sequence ID" value="GAH05699.1"/>
    <property type="molecule type" value="Genomic_DNA"/>
</dbReference>
<dbReference type="InterPro" id="IPR009010">
    <property type="entry name" value="Asp_de-COase-like_dom_sf"/>
</dbReference>
<dbReference type="Pfam" id="PF01568">
    <property type="entry name" value="Molydop_binding"/>
    <property type="match status" value="1"/>
</dbReference>
<organism evidence="2">
    <name type="scientific">marine sediment metagenome</name>
    <dbReference type="NCBI Taxonomy" id="412755"/>
    <lineage>
        <taxon>unclassified sequences</taxon>
        <taxon>metagenomes</taxon>
        <taxon>ecological metagenomes</taxon>
    </lineage>
</organism>
<dbReference type="Gene3D" id="2.40.40.20">
    <property type="match status" value="1"/>
</dbReference>
<dbReference type="GO" id="GO:0016491">
    <property type="term" value="F:oxidoreductase activity"/>
    <property type="evidence" value="ECO:0007669"/>
    <property type="project" value="InterPro"/>
</dbReference>
<feature type="non-terminal residue" evidence="2">
    <location>
        <position position="1"/>
    </location>
</feature>
<evidence type="ECO:0000313" key="2">
    <source>
        <dbReference type="EMBL" id="GAH05699.1"/>
    </source>
</evidence>
<dbReference type="InterPro" id="IPR006657">
    <property type="entry name" value="MoPterin_dinucl-bd_dom"/>
</dbReference>
<dbReference type="GO" id="GO:0043546">
    <property type="term" value="F:molybdopterin cofactor binding"/>
    <property type="evidence" value="ECO:0007669"/>
    <property type="project" value="InterPro"/>
</dbReference>
<comment type="caution">
    <text evidence="2">The sequence shown here is derived from an EMBL/GenBank/DDBJ whole genome shotgun (WGS) entry which is preliminary data.</text>
</comment>
<gene>
    <name evidence="2" type="ORF">S01H4_60639</name>
</gene>
<evidence type="ECO:0000259" key="1">
    <source>
        <dbReference type="Pfam" id="PF01568"/>
    </source>
</evidence>
<reference evidence="2" key="1">
    <citation type="journal article" date="2014" name="Front. Microbiol.">
        <title>High frequency of phylogenetically diverse reductive dehalogenase-homologous genes in deep subseafloor sedimentary metagenomes.</title>
        <authorList>
            <person name="Kawai M."/>
            <person name="Futagami T."/>
            <person name="Toyoda A."/>
            <person name="Takaki Y."/>
            <person name="Nishi S."/>
            <person name="Hori S."/>
            <person name="Arai W."/>
            <person name="Tsubouchi T."/>
            <person name="Morono Y."/>
            <person name="Uchiyama I."/>
            <person name="Ito T."/>
            <person name="Fujiyama A."/>
            <person name="Inagaki F."/>
            <person name="Takami H."/>
        </authorList>
    </citation>
    <scope>NUCLEOTIDE SEQUENCE</scope>
    <source>
        <strain evidence="2">Expedition CK06-06</strain>
    </source>
</reference>
<feature type="domain" description="Molybdopterin dinucleotide-binding" evidence="1">
    <location>
        <begin position="44"/>
        <end position="144"/>
    </location>
</feature>
<dbReference type="AlphaFoldDB" id="X1DL06"/>
<sequence>TQQEIPFNNLEFPTPNHKIQLRNLSFDFGKDFLNRKFNRNLDEFVLISPSHSHLLHSQLGRLNSKYYKDFSKVFLSPEDIRTLKLNVGEKLLVSNEFGSNHYNLDELKILKPGTALIYSGGASPNEERPNVNLFTPDVPEELGLSGAYYSTIIRIRRTYQK</sequence>
<accession>X1DL06</accession>
<name>X1DL06_9ZZZZ</name>
<proteinExistence type="predicted"/>
<protein>
    <recommendedName>
        <fullName evidence="1">Molybdopterin dinucleotide-binding domain-containing protein</fullName>
    </recommendedName>
</protein>
<dbReference type="SUPFAM" id="SSF50692">
    <property type="entry name" value="ADC-like"/>
    <property type="match status" value="1"/>
</dbReference>